<dbReference type="RefSeq" id="XP_005835164.1">
    <property type="nucleotide sequence ID" value="XM_005835107.1"/>
</dbReference>
<dbReference type="GeneID" id="17304629"/>
<dbReference type="Proteomes" id="UP000011087">
    <property type="component" value="Unassembled WGS sequence"/>
</dbReference>
<name>L1JI27_GUITC</name>
<dbReference type="EnsemblProtists" id="EKX48184">
    <property type="protein sequence ID" value="EKX48184"/>
    <property type="gene ID" value="GUITHDRAFT_106261"/>
</dbReference>
<evidence type="ECO:0000313" key="4">
    <source>
        <dbReference type="EnsemblProtists" id="EKX48182"/>
    </source>
</evidence>
<dbReference type="GeneID" id="17304628"/>
<dbReference type="EMBL" id="JH992987">
    <property type="protein sequence ID" value="EKX48184.1"/>
    <property type="molecule type" value="Genomic_DNA"/>
</dbReference>
<organism evidence="2">
    <name type="scientific">Guillardia theta (strain CCMP2712)</name>
    <name type="common">Cryptophyte</name>
    <dbReference type="NCBI Taxonomy" id="905079"/>
    <lineage>
        <taxon>Eukaryota</taxon>
        <taxon>Cryptophyceae</taxon>
        <taxon>Pyrenomonadales</taxon>
        <taxon>Geminigeraceae</taxon>
        <taxon>Guillardia</taxon>
    </lineage>
</organism>
<dbReference type="EnsemblProtists" id="EKX48183">
    <property type="protein sequence ID" value="EKX48183"/>
    <property type="gene ID" value="GUITHDRAFT_106259"/>
</dbReference>
<dbReference type="EMBL" id="JH992987">
    <property type="protein sequence ID" value="EKX48183.1"/>
    <property type="molecule type" value="Genomic_DNA"/>
</dbReference>
<dbReference type="RefSeq" id="XP_005835163.1">
    <property type="nucleotide sequence ID" value="XM_005835106.1"/>
</dbReference>
<dbReference type="RefSeq" id="XP_005835162.1">
    <property type="nucleotide sequence ID" value="XM_005835105.1"/>
</dbReference>
<dbReference type="PaxDb" id="55529-EKX48182"/>
<dbReference type="KEGG" id="gtt:GUITHDRAFT_106261"/>
<dbReference type="KEGG" id="gtt:GUITHDRAFT_106259"/>
<dbReference type="HOGENOM" id="CLU_1931558_0_0_1"/>
<reference evidence="4" key="3">
    <citation type="submission" date="2016-03" db="UniProtKB">
        <authorList>
            <consortium name="EnsemblProtists"/>
        </authorList>
    </citation>
    <scope>IDENTIFICATION</scope>
</reference>
<dbReference type="GeneID" id="17304627"/>
<dbReference type="EMBL" id="JH992987">
    <property type="protein sequence ID" value="EKX48182.1"/>
    <property type="molecule type" value="Genomic_DNA"/>
</dbReference>
<evidence type="ECO:0000313" key="1">
    <source>
        <dbReference type="EMBL" id="EKX48182.1"/>
    </source>
</evidence>
<protein>
    <submittedName>
        <fullName evidence="2 4">Uncharacterized protein</fullName>
    </submittedName>
</protein>
<dbReference type="KEGG" id="gtt:GUITHDRAFT_106257"/>
<reference evidence="2 5" key="1">
    <citation type="journal article" date="2012" name="Nature">
        <title>Algal genomes reveal evolutionary mosaicism and the fate of nucleomorphs.</title>
        <authorList>
            <consortium name="DOE Joint Genome Institute"/>
            <person name="Curtis B.A."/>
            <person name="Tanifuji G."/>
            <person name="Burki F."/>
            <person name="Gruber A."/>
            <person name="Irimia M."/>
            <person name="Maruyama S."/>
            <person name="Arias M.C."/>
            <person name="Ball S.G."/>
            <person name="Gile G.H."/>
            <person name="Hirakawa Y."/>
            <person name="Hopkins J.F."/>
            <person name="Kuo A."/>
            <person name="Rensing S.A."/>
            <person name="Schmutz J."/>
            <person name="Symeonidi A."/>
            <person name="Elias M."/>
            <person name="Eveleigh R.J."/>
            <person name="Herman E.K."/>
            <person name="Klute M.J."/>
            <person name="Nakayama T."/>
            <person name="Obornik M."/>
            <person name="Reyes-Prieto A."/>
            <person name="Armbrust E.V."/>
            <person name="Aves S.J."/>
            <person name="Beiko R.G."/>
            <person name="Coutinho P."/>
            <person name="Dacks J.B."/>
            <person name="Durnford D.G."/>
            <person name="Fast N.M."/>
            <person name="Green B.R."/>
            <person name="Grisdale C.J."/>
            <person name="Hempel F."/>
            <person name="Henrissat B."/>
            <person name="Hoppner M.P."/>
            <person name="Ishida K."/>
            <person name="Kim E."/>
            <person name="Koreny L."/>
            <person name="Kroth P.G."/>
            <person name="Liu Y."/>
            <person name="Malik S.B."/>
            <person name="Maier U.G."/>
            <person name="McRose D."/>
            <person name="Mock T."/>
            <person name="Neilson J.A."/>
            <person name="Onodera N.T."/>
            <person name="Poole A.M."/>
            <person name="Pritham E.J."/>
            <person name="Richards T.A."/>
            <person name="Rocap G."/>
            <person name="Roy S.W."/>
            <person name="Sarai C."/>
            <person name="Schaack S."/>
            <person name="Shirato S."/>
            <person name="Slamovits C.H."/>
            <person name="Spencer D.F."/>
            <person name="Suzuki S."/>
            <person name="Worden A.Z."/>
            <person name="Zauner S."/>
            <person name="Barry K."/>
            <person name="Bell C."/>
            <person name="Bharti A.K."/>
            <person name="Crow J.A."/>
            <person name="Grimwood J."/>
            <person name="Kramer R."/>
            <person name="Lindquist E."/>
            <person name="Lucas S."/>
            <person name="Salamov A."/>
            <person name="McFadden G.I."/>
            <person name="Lane C.E."/>
            <person name="Keeling P.J."/>
            <person name="Gray M.W."/>
            <person name="Grigoriev I.V."/>
            <person name="Archibald J.M."/>
        </authorList>
    </citation>
    <scope>NUCLEOTIDE SEQUENCE</scope>
    <source>
        <strain evidence="2 5">CCMP2712</strain>
    </source>
</reference>
<evidence type="ECO:0000313" key="5">
    <source>
        <dbReference type="Proteomes" id="UP000011087"/>
    </source>
</evidence>
<dbReference type="AlphaFoldDB" id="L1JI27"/>
<dbReference type="EnsemblProtists" id="EKX48182">
    <property type="protein sequence ID" value="EKX48182"/>
    <property type="gene ID" value="GUITHDRAFT_106257"/>
</dbReference>
<evidence type="ECO:0000313" key="3">
    <source>
        <dbReference type="EMBL" id="EKX48184.1"/>
    </source>
</evidence>
<keyword evidence="5" id="KW-1185">Reference proteome</keyword>
<sequence length="131" mass="13660">MFHDIVHFQSLSSCVGSASCGVGTSYDTDGIYFGATNISSANVAESWLADSESAVTFSMSGSNQGAYNNYAAINTFWSDTTAMDNLRGADITDHSIAGSFETIGANTAANNVRGGHTVHTASGNSVSYEQH</sequence>
<evidence type="ECO:0000313" key="2">
    <source>
        <dbReference type="EMBL" id="EKX48183.1"/>
    </source>
</evidence>
<reference evidence="5" key="2">
    <citation type="submission" date="2012-11" db="EMBL/GenBank/DDBJ databases">
        <authorList>
            <person name="Kuo A."/>
            <person name="Curtis B.A."/>
            <person name="Tanifuji G."/>
            <person name="Burki F."/>
            <person name="Gruber A."/>
            <person name="Irimia M."/>
            <person name="Maruyama S."/>
            <person name="Arias M.C."/>
            <person name="Ball S.G."/>
            <person name="Gile G.H."/>
            <person name="Hirakawa Y."/>
            <person name="Hopkins J.F."/>
            <person name="Rensing S.A."/>
            <person name="Schmutz J."/>
            <person name="Symeonidi A."/>
            <person name="Elias M."/>
            <person name="Eveleigh R.J."/>
            <person name="Herman E.K."/>
            <person name="Klute M.J."/>
            <person name="Nakayama T."/>
            <person name="Obornik M."/>
            <person name="Reyes-Prieto A."/>
            <person name="Armbrust E.V."/>
            <person name="Aves S.J."/>
            <person name="Beiko R.G."/>
            <person name="Coutinho P."/>
            <person name="Dacks J.B."/>
            <person name="Durnford D.G."/>
            <person name="Fast N.M."/>
            <person name="Green B.R."/>
            <person name="Grisdale C."/>
            <person name="Hempe F."/>
            <person name="Henrissat B."/>
            <person name="Hoppner M.P."/>
            <person name="Ishida K.-I."/>
            <person name="Kim E."/>
            <person name="Koreny L."/>
            <person name="Kroth P.G."/>
            <person name="Liu Y."/>
            <person name="Malik S.-B."/>
            <person name="Maier U.G."/>
            <person name="McRose D."/>
            <person name="Mock T."/>
            <person name="Neilson J.A."/>
            <person name="Onodera N.T."/>
            <person name="Poole A.M."/>
            <person name="Pritham E.J."/>
            <person name="Richards T.A."/>
            <person name="Rocap G."/>
            <person name="Roy S.W."/>
            <person name="Sarai C."/>
            <person name="Schaack S."/>
            <person name="Shirato S."/>
            <person name="Slamovits C.H."/>
            <person name="Spencer D.F."/>
            <person name="Suzuki S."/>
            <person name="Worden A.Z."/>
            <person name="Zauner S."/>
            <person name="Barry K."/>
            <person name="Bell C."/>
            <person name="Bharti A.K."/>
            <person name="Crow J.A."/>
            <person name="Grimwood J."/>
            <person name="Kramer R."/>
            <person name="Lindquist E."/>
            <person name="Lucas S."/>
            <person name="Salamov A."/>
            <person name="McFadden G.I."/>
            <person name="Lane C.E."/>
            <person name="Keeling P.J."/>
            <person name="Gray M.W."/>
            <person name="Grigoriev I.V."/>
            <person name="Archibald J.M."/>
        </authorList>
    </citation>
    <scope>NUCLEOTIDE SEQUENCE</scope>
    <source>
        <strain evidence="5">CCMP2712</strain>
    </source>
</reference>
<proteinExistence type="predicted"/>
<gene>
    <name evidence="1" type="ORF">GUITHDRAFT_106257</name>
    <name evidence="2" type="ORF">GUITHDRAFT_106259</name>
    <name evidence="3" type="ORF">GUITHDRAFT_106261</name>
</gene>
<accession>L1JI27</accession>